<evidence type="ECO:0000313" key="23">
    <source>
        <dbReference type="Proteomes" id="UP000515135"/>
    </source>
</evidence>
<feature type="domain" description="Cytidyltransferase-like" evidence="22">
    <location>
        <begin position="78"/>
        <end position="221"/>
    </location>
</feature>
<keyword evidence="9" id="KW-0547">Nucleotide-binding</keyword>
<dbReference type="HAMAP" id="MF_00376">
    <property type="entry name" value="Dephospho_CoA_kinase"/>
    <property type="match status" value="1"/>
</dbReference>
<comment type="subunit">
    <text evidence="3">Monomer.</text>
</comment>
<dbReference type="Pfam" id="PF01121">
    <property type="entry name" value="CoaE"/>
    <property type="match status" value="1"/>
</dbReference>
<dbReference type="PANTHER" id="PTHR10695:SF46">
    <property type="entry name" value="BIFUNCTIONAL COENZYME A SYNTHASE-RELATED"/>
    <property type="match status" value="1"/>
</dbReference>
<comment type="catalytic activity">
    <reaction evidence="15">
        <text>3'-dephospho-CoA + ATP = ADP + CoA + H(+)</text>
        <dbReference type="Rhea" id="RHEA:18245"/>
        <dbReference type="ChEBI" id="CHEBI:15378"/>
        <dbReference type="ChEBI" id="CHEBI:30616"/>
        <dbReference type="ChEBI" id="CHEBI:57287"/>
        <dbReference type="ChEBI" id="CHEBI:57328"/>
        <dbReference type="ChEBI" id="CHEBI:456216"/>
        <dbReference type="EC" id="2.7.1.24"/>
    </reaction>
    <physiologicalReaction direction="left-to-right" evidence="15">
        <dbReference type="Rhea" id="RHEA:18246"/>
    </physiologicalReaction>
</comment>
<keyword evidence="11" id="KW-0067">ATP-binding</keyword>
<dbReference type="SUPFAM" id="SSF52374">
    <property type="entry name" value="Nucleotidylyl transferase"/>
    <property type="match status" value="1"/>
</dbReference>
<keyword evidence="7" id="KW-0808">Transferase</keyword>
<dbReference type="PANTHER" id="PTHR10695">
    <property type="entry name" value="DEPHOSPHO-COA KINASE-RELATED"/>
    <property type="match status" value="1"/>
</dbReference>
<evidence type="ECO:0000256" key="13">
    <source>
        <dbReference type="ARBA" id="ARBA00023268"/>
    </source>
</evidence>
<dbReference type="GO" id="GO:0004140">
    <property type="term" value="F:dephospho-CoA kinase activity"/>
    <property type="evidence" value="ECO:0007669"/>
    <property type="project" value="UniProtKB-EC"/>
</dbReference>
<evidence type="ECO:0000256" key="2">
    <source>
        <dbReference type="ARBA" id="ARBA00004496"/>
    </source>
</evidence>
<evidence type="ECO:0000256" key="6">
    <source>
        <dbReference type="ARBA" id="ARBA00022553"/>
    </source>
</evidence>
<evidence type="ECO:0000256" key="16">
    <source>
        <dbReference type="ARBA" id="ARBA00059677"/>
    </source>
</evidence>
<comment type="similarity">
    <text evidence="19">In the central section; belongs to the eukaryotic CoaD family.</text>
</comment>
<evidence type="ECO:0000259" key="22">
    <source>
        <dbReference type="Pfam" id="PF01467"/>
    </source>
</evidence>
<evidence type="ECO:0000313" key="24">
    <source>
        <dbReference type="RefSeq" id="XP_019613840.1"/>
    </source>
</evidence>
<evidence type="ECO:0000256" key="12">
    <source>
        <dbReference type="ARBA" id="ARBA00023128"/>
    </source>
</evidence>
<evidence type="ECO:0000256" key="19">
    <source>
        <dbReference type="ARBA" id="ARBA00061673"/>
    </source>
</evidence>
<dbReference type="NCBIfam" id="TIGR00152">
    <property type="entry name" value="dephospho-CoA kinase"/>
    <property type="match status" value="1"/>
</dbReference>
<dbReference type="Gene3D" id="3.40.50.620">
    <property type="entry name" value="HUPs"/>
    <property type="match status" value="1"/>
</dbReference>
<dbReference type="GeneID" id="109461820"/>
<dbReference type="FunFam" id="3.40.50.300:FF:000899">
    <property type="entry name" value="Bifunctional coenzyme A synthase"/>
    <property type="match status" value="1"/>
</dbReference>
<dbReference type="Pfam" id="PF01467">
    <property type="entry name" value="CTP_transf_like"/>
    <property type="match status" value="1"/>
</dbReference>
<reference evidence="24" key="1">
    <citation type="submission" date="2025-08" db="UniProtKB">
        <authorList>
            <consortium name="RefSeq"/>
        </authorList>
    </citation>
    <scope>IDENTIFICATION</scope>
    <source>
        <tissue evidence="24">Gonad</tissue>
    </source>
</reference>
<dbReference type="AlphaFoldDB" id="A0A6P4XBM2"/>
<keyword evidence="10" id="KW-0418">Kinase</keyword>
<dbReference type="FunFam" id="3.40.50.620:FF:000089">
    <property type="entry name" value="Bifunctional coenzyme A synthase"/>
    <property type="match status" value="1"/>
</dbReference>
<dbReference type="EC" id="2.7.7.3" evidence="4"/>
<keyword evidence="13" id="KW-0511">Multifunctional enzyme</keyword>
<comment type="subcellular location">
    <subcellularLocation>
        <location evidence="2">Cytoplasm</location>
    </subcellularLocation>
    <subcellularLocation>
        <location evidence="1">Mitochondrion matrix</location>
    </subcellularLocation>
</comment>
<dbReference type="Proteomes" id="UP000515135">
    <property type="component" value="Unplaced"/>
</dbReference>
<accession>A0A6P4XBM2</accession>
<protein>
    <recommendedName>
        <fullName evidence="21">Bifunctional coenzyme A synthase</fullName>
        <ecNumber evidence="20">2.7.1.24</ecNumber>
        <ecNumber evidence="4">2.7.7.3</ecNumber>
    </recommendedName>
</protein>
<dbReference type="GO" id="GO:0005524">
    <property type="term" value="F:ATP binding"/>
    <property type="evidence" value="ECO:0007669"/>
    <property type="project" value="UniProtKB-KW"/>
</dbReference>
<dbReference type="PROSITE" id="PS51219">
    <property type="entry name" value="DPCK"/>
    <property type="match status" value="1"/>
</dbReference>
<organism evidence="23 24">
    <name type="scientific">Branchiostoma belcheri</name>
    <name type="common">Amphioxus</name>
    <dbReference type="NCBI Taxonomy" id="7741"/>
    <lineage>
        <taxon>Eukaryota</taxon>
        <taxon>Metazoa</taxon>
        <taxon>Chordata</taxon>
        <taxon>Cephalochordata</taxon>
        <taxon>Leptocardii</taxon>
        <taxon>Amphioxiformes</taxon>
        <taxon>Branchiostomatidae</taxon>
        <taxon>Branchiostoma</taxon>
    </lineage>
</organism>
<evidence type="ECO:0000256" key="8">
    <source>
        <dbReference type="ARBA" id="ARBA00022695"/>
    </source>
</evidence>
<dbReference type="InterPro" id="IPR004821">
    <property type="entry name" value="Cyt_trans-like"/>
</dbReference>
<dbReference type="CDD" id="cd02164">
    <property type="entry name" value="PPAT_CoAS"/>
    <property type="match status" value="1"/>
</dbReference>
<keyword evidence="8" id="KW-0548">Nucleotidyltransferase</keyword>
<dbReference type="GO" id="GO:0015937">
    <property type="term" value="P:coenzyme A biosynthetic process"/>
    <property type="evidence" value="ECO:0007669"/>
    <property type="project" value="InterPro"/>
</dbReference>
<dbReference type="InterPro" id="IPR027417">
    <property type="entry name" value="P-loop_NTPase"/>
</dbReference>
<dbReference type="SUPFAM" id="SSF52540">
    <property type="entry name" value="P-loop containing nucleoside triphosphate hydrolases"/>
    <property type="match status" value="1"/>
</dbReference>
<evidence type="ECO:0000256" key="7">
    <source>
        <dbReference type="ARBA" id="ARBA00022679"/>
    </source>
</evidence>
<comment type="pathway">
    <text evidence="17">Cofactor biosynthesis; coenzyme A biosynthesis; CoA from (R)-pantothenate: step 4/5.</text>
</comment>
<evidence type="ECO:0000256" key="11">
    <source>
        <dbReference type="ARBA" id="ARBA00022840"/>
    </source>
</evidence>
<evidence type="ECO:0000256" key="14">
    <source>
        <dbReference type="ARBA" id="ARBA00051310"/>
    </source>
</evidence>
<evidence type="ECO:0000256" key="3">
    <source>
        <dbReference type="ARBA" id="ARBA00011245"/>
    </source>
</evidence>
<keyword evidence="5" id="KW-0963">Cytoplasm</keyword>
<evidence type="ECO:0000256" key="17">
    <source>
        <dbReference type="ARBA" id="ARBA00060565"/>
    </source>
</evidence>
<evidence type="ECO:0000256" key="20">
    <source>
        <dbReference type="ARBA" id="ARBA00066359"/>
    </source>
</evidence>
<dbReference type="NCBIfam" id="NF001985">
    <property type="entry name" value="PRK00777.1"/>
    <property type="match status" value="1"/>
</dbReference>
<gene>
    <name evidence="24" type="primary">LOC109461820</name>
</gene>
<dbReference type="InterPro" id="IPR001977">
    <property type="entry name" value="Depp_CoAkinase"/>
</dbReference>
<dbReference type="GO" id="GO:0005759">
    <property type="term" value="C:mitochondrial matrix"/>
    <property type="evidence" value="ECO:0007669"/>
    <property type="project" value="UniProtKB-SubCell"/>
</dbReference>
<comment type="function">
    <text evidence="16">Bifunctional enzyme that catalyzes the fourth and fifth sequential steps of CoA biosynthetic pathway. The fourth reaction is catalyzed by the phosphopantetheine adenylyltransferase, coded by the coaD domain; the fifth reaction is catalyzed by the dephospho-CoA kinase, coded by the coaE domain. May act as a point of CoA biosynthesis regulation.</text>
</comment>
<evidence type="ECO:0000256" key="5">
    <source>
        <dbReference type="ARBA" id="ARBA00022490"/>
    </source>
</evidence>
<evidence type="ECO:0000256" key="15">
    <source>
        <dbReference type="ARBA" id="ARBA00051912"/>
    </source>
</evidence>
<dbReference type="EC" id="2.7.1.24" evidence="20"/>
<keyword evidence="6" id="KW-0597">Phosphoprotein</keyword>
<evidence type="ECO:0000256" key="1">
    <source>
        <dbReference type="ARBA" id="ARBA00004305"/>
    </source>
</evidence>
<comment type="pathway">
    <text evidence="18">Cofactor biosynthesis; coenzyme A biosynthesis; CoA from (R)-pantothenate: step 5/5.</text>
</comment>
<evidence type="ECO:0000256" key="9">
    <source>
        <dbReference type="ARBA" id="ARBA00022741"/>
    </source>
</evidence>
<dbReference type="OrthoDB" id="330671at2759"/>
<proteinExistence type="inferred from homology"/>
<sequence length="449" mass="49717">MQTATSKAFHNSRLLVTSILHQTKLLRGNNVPSARTYRANSTRNLSYRTDFLPAKCISSGRYYCTMPPTKGPYQNVCMGGTFDRMHEGHFLLLREGCRLCEGTLTVGVTDLSMIQSKILCELIEPVEVRIENVRQFLRDTKPSMATDVVPISDPLGPAGWNPDIQAIVVSTETKKGADFVNETRKKKGLSELAVHMIDLVPEPSPSSSEEHKVSSSNLRQRLLGTLLRPVQPKPDLRCHPYVLGLTGGIASGKTSVGRRLQGLGAAVVDCDKLGHKAYEPGTATHGQVVETFGQDVLAEDGTINRKVLGPKVFADKAKLQALNNIVWPEIARLAREEIAAHAEAGKSVVVLDAAVLLEAGWETFCHETWVSVIPRKEAIRRIVERNKFTEEDAARRIDSQMSNQDRVDRGDVIISTLWEPEVTQKQVEKAWALLLDRIQQRTEKGASQL</sequence>
<dbReference type="NCBIfam" id="TIGR00125">
    <property type="entry name" value="cyt_tran_rel"/>
    <property type="match status" value="1"/>
</dbReference>
<name>A0A6P4XBM2_BRABE</name>
<evidence type="ECO:0000256" key="4">
    <source>
        <dbReference type="ARBA" id="ARBA00012392"/>
    </source>
</evidence>
<dbReference type="KEGG" id="bbel:109461820"/>
<evidence type="ECO:0000256" key="10">
    <source>
        <dbReference type="ARBA" id="ARBA00022777"/>
    </source>
</evidence>
<comment type="catalytic activity">
    <reaction evidence="14">
        <text>(R)-4'-phosphopantetheine + ATP + H(+) = 3'-dephospho-CoA + diphosphate</text>
        <dbReference type="Rhea" id="RHEA:19801"/>
        <dbReference type="ChEBI" id="CHEBI:15378"/>
        <dbReference type="ChEBI" id="CHEBI:30616"/>
        <dbReference type="ChEBI" id="CHEBI:33019"/>
        <dbReference type="ChEBI" id="CHEBI:57328"/>
        <dbReference type="ChEBI" id="CHEBI:61723"/>
        <dbReference type="EC" id="2.7.7.3"/>
    </reaction>
    <physiologicalReaction direction="left-to-right" evidence="14">
        <dbReference type="Rhea" id="RHEA:19802"/>
    </physiologicalReaction>
</comment>
<evidence type="ECO:0000256" key="18">
    <source>
        <dbReference type="ARBA" id="ARBA00060696"/>
    </source>
</evidence>
<keyword evidence="23" id="KW-1185">Reference proteome</keyword>
<evidence type="ECO:0000256" key="21">
    <source>
        <dbReference type="ARBA" id="ARBA00067394"/>
    </source>
</evidence>
<dbReference type="CDD" id="cd02022">
    <property type="entry name" value="DPCK"/>
    <property type="match status" value="1"/>
</dbReference>
<keyword evidence="12" id="KW-0496">Mitochondrion</keyword>
<dbReference type="InterPro" id="IPR014729">
    <property type="entry name" value="Rossmann-like_a/b/a_fold"/>
</dbReference>
<dbReference type="RefSeq" id="XP_019613840.1">
    <property type="nucleotide sequence ID" value="XM_019758281.1"/>
</dbReference>
<dbReference type="GO" id="GO:0004595">
    <property type="term" value="F:pantetheine-phosphate adenylyltransferase activity"/>
    <property type="evidence" value="ECO:0007669"/>
    <property type="project" value="UniProtKB-EC"/>
</dbReference>
<dbReference type="Gene3D" id="3.40.50.300">
    <property type="entry name" value="P-loop containing nucleotide triphosphate hydrolases"/>
    <property type="match status" value="1"/>
</dbReference>